<name>A0A853L0C4_9PROT</name>
<evidence type="ECO:0000313" key="1">
    <source>
        <dbReference type="EMBL" id="OAZ10128.1"/>
    </source>
</evidence>
<reference evidence="1 2" key="1">
    <citation type="submission" date="2014-07" db="EMBL/GenBank/DDBJ databases">
        <title>Draft genome sequence of Thalassospira tepidiphila 1-1B.</title>
        <authorList>
            <person name="Lai Q."/>
            <person name="Shao Z."/>
        </authorList>
    </citation>
    <scope>NUCLEOTIDE SEQUENCE [LARGE SCALE GENOMIC DNA]</scope>
    <source>
        <strain evidence="1 2">MCCC 1A03514</strain>
    </source>
</reference>
<sequence length="128" mass="14217">MMASSTQIDTRYADFIHEVAEWEGVWALYHNGWLLQTTATGEKYCPIFATRDEAKSFAASIQSDHVPSAITLVELTESVMMQWRAEEVMAGICPTPAKPAIVVSLDQLSDDIMAALKDVMDERFGTQS</sequence>
<dbReference type="AlphaFoldDB" id="A0A853L0C4"/>
<dbReference type="Proteomes" id="UP000094009">
    <property type="component" value="Unassembled WGS sequence"/>
</dbReference>
<accession>A0A853L0C4</accession>
<organism evidence="1 2">
    <name type="scientific">Thalassospira tepidiphila MCCC 1A03514</name>
    <dbReference type="NCBI Taxonomy" id="1177930"/>
    <lineage>
        <taxon>Bacteria</taxon>
        <taxon>Pseudomonadati</taxon>
        <taxon>Pseudomonadota</taxon>
        <taxon>Alphaproteobacteria</taxon>
        <taxon>Rhodospirillales</taxon>
        <taxon>Thalassospiraceae</taxon>
        <taxon>Thalassospira</taxon>
    </lineage>
</organism>
<proteinExistence type="predicted"/>
<evidence type="ECO:0000313" key="2">
    <source>
        <dbReference type="Proteomes" id="UP000094009"/>
    </source>
</evidence>
<evidence type="ECO:0008006" key="3">
    <source>
        <dbReference type="Google" id="ProtNLM"/>
    </source>
</evidence>
<dbReference type="InterPro" id="IPR021284">
    <property type="entry name" value="DUF2750"/>
</dbReference>
<gene>
    <name evidence="1" type="ORF">TH4_07665</name>
</gene>
<dbReference type="EMBL" id="JPVZ01000003">
    <property type="protein sequence ID" value="OAZ10128.1"/>
    <property type="molecule type" value="Genomic_DNA"/>
</dbReference>
<dbReference type="Pfam" id="PF11042">
    <property type="entry name" value="DUF2750"/>
    <property type="match status" value="1"/>
</dbReference>
<protein>
    <recommendedName>
        <fullName evidence="3">DUF2750 domain-containing protein</fullName>
    </recommendedName>
</protein>
<comment type="caution">
    <text evidence="1">The sequence shown here is derived from an EMBL/GenBank/DDBJ whole genome shotgun (WGS) entry which is preliminary data.</text>
</comment>